<name>A0AAV2MHW6_KNICA</name>
<protein>
    <submittedName>
        <fullName evidence="1">Uncharacterized protein</fullName>
    </submittedName>
</protein>
<gene>
    <name evidence="1" type="ORF">KC01_LOCUS39295</name>
</gene>
<dbReference type="PANTHER" id="PTHR47331">
    <property type="entry name" value="PHD-TYPE DOMAIN-CONTAINING PROTEIN"/>
    <property type="match status" value="1"/>
</dbReference>
<organism evidence="1 2">
    <name type="scientific">Knipowitschia caucasica</name>
    <name type="common">Caucasian dwarf goby</name>
    <name type="synonym">Pomatoschistus caucasicus</name>
    <dbReference type="NCBI Taxonomy" id="637954"/>
    <lineage>
        <taxon>Eukaryota</taxon>
        <taxon>Metazoa</taxon>
        <taxon>Chordata</taxon>
        <taxon>Craniata</taxon>
        <taxon>Vertebrata</taxon>
        <taxon>Euteleostomi</taxon>
        <taxon>Actinopterygii</taxon>
        <taxon>Neopterygii</taxon>
        <taxon>Teleostei</taxon>
        <taxon>Neoteleostei</taxon>
        <taxon>Acanthomorphata</taxon>
        <taxon>Gobiaria</taxon>
        <taxon>Gobiiformes</taxon>
        <taxon>Gobioidei</taxon>
        <taxon>Gobiidae</taxon>
        <taxon>Gobiinae</taxon>
        <taxon>Knipowitschia</taxon>
    </lineage>
</organism>
<reference evidence="1 2" key="1">
    <citation type="submission" date="2024-04" db="EMBL/GenBank/DDBJ databases">
        <authorList>
            <person name="Waldvogel A.-M."/>
            <person name="Schoenle A."/>
        </authorList>
    </citation>
    <scope>NUCLEOTIDE SEQUENCE [LARGE SCALE GENOMIC DNA]</scope>
</reference>
<dbReference type="PANTHER" id="PTHR47331:SF5">
    <property type="entry name" value="RIBONUCLEASE H"/>
    <property type="match status" value="1"/>
</dbReference>
<accession>A0AAV2MHW6</accession>
<dbReference type="EMBL" id="OZ035830">
    <property type="protein sequence ID" value="CAL1613028.1"/>
    <property type="molecule type" value="Genomic_DNA"/>
</dbReference>
<evidence type="ECO:0000313" key="2">
    <source>
        <dbReference type="Proteomes" id="UP001497482"/>
    </source>
</evidence>
<dbReference type="AlphaFoldDB" id="A0AAV2MHW6"/>
<proteinExistence type="predicted"/>
<sequence>MQEEAYLAKERMAKEIGRRRRLKKLEKEIKIASAVKCFLSESEDEAKDRLFHLPMLLSIQHSHSSTQIRQLVQSELGSILNSPAIKSGDAEAFDSFALSVQSLVGMLRTLEGTVGYELRCGSHVDRLLSKMSPVHRDGFVASRSKQDQQAVTLLQTTSERVSIDGIQRYATPLLRRQSSTTLLAPPDAAMPSLRRIERRLAKDPARAASYRKEMDKLVQAGYVAETPSDIVSKSTESCFLTLPSAPPGSSFFERQLPLFTGRLMQAPLQHAQQITFYKRRSCCCRRLKKTVFPKK</sequence>
<evidence type="ECO:0000313" key="1">
    <source>
        <dbReference type="EMBL" id="CAL1613028.1"/>
    </source>
</evidence>
<keyword evidence="2" id="KW-1185">Reference proteome</keyword>
<dbReference type="Proteomes" id="UP001497482">
    <property type="component" value="Chromosome 8"/>
</dbReference>